<dbReference type="InterPro" id="IPR023572">
    <property type="entry name" value="Archease_dom"/>
</dbReference>
<accession>A0A4R3YHH3</accession>
<evidence type="ECO:0000256" key="4">
    <source>
        <dbReference type="ARBA" id="ARBA00022837"/>
    </source>
</evidence>
<name>A0A4R3YHH3_9PROT</name>
<comment type="caution">
    <text evidence="6">The sequence shown here is derived from an EMBL/GenBank/DDBJ whole genome shotgun (WGS) entry which is preliminary data.</text>
</comment>
<evidence type="ECO:0000256" key="3">
    <source>
        <dbReference type="ARBA" id="ARBA00022723"/>
    </source>
</evidence>
<dbReference type="AlphaFoldDB" id="A0A4R3YHH3"/>
<sequence>MDAGDYSYFDHDADIGIIGHGKCLEAAFESAAKAMFAIMAELEQIKPVNEINLSFEESDLEYALVTWLNLLITEARENGLALGKFYITRNKFHWHGKAWGEPWRAGLERGVEVKGATLTMLSVKNDGNEWEARCIVDV</sequence>
<evidence type="ECO:0000256" key="2">
    <source>
        <dbReference type="ARBA" id="ARBA00022694"/>
    </source>
</evidence>
<dbReference type="OrthoDB" id="9788587at2"/>
<proteinExistence type="inferred from homology"/>
<keyword evidence="2" id="KW-0819">tRNA processing</keyword>
<evidence type="ECO:0000313" key="6">
    <source>
        <dbReference type="EMBL" id="TCV90434.1"/>
    </source>
</evidence>
<dbReference type="RefSeq" id="WP_124947626.1">
    <property type="nucleotide sequence ID" value="NZ_BHVT01000073.1"/>
</dbReference>
<reference evidence="6 7" key="1">
    <citation type="submission" date="2019-03" db="EMBL/GenBank/DDBJ databases">
        <title>Genomic Encyclopedia of Type Strains, Phase IV (KMG-IV): sequencing the most valuable type-strain genomes for metagenomic binning, comparative biology and taxonomic classification.</title>
        <authorList>
            <person name="Goeker M."/>
        </authorList>
    </citation>
    <scope>NUCLEOTIDE SEQUENCE [LARGE SCALE GENOMIC DNA]</scope>
    <source>
        <strain evidence="6 7">DSM 100309</strain>
    </source>
</reference>
<dbReference type="PANTHER" id="PTHR12682:SF11">
    <property type="entry name" value="PROTEIN ARCHEASE"/>
    <property type="match status" value="1"/>
</dbReference>
<keyword evidence="7" id="KW-1185">Reference proteome</keyword>
<dbReference type="InterPro" id="IPR036820">
    <property type="entry name" value="Archease_dom_sf"/>
</dbReference>
<dbReference type="GO" id="GO:0008033">
    <property type="term" value="P:tRNA processing"/>
    <property type="evidence" value="ECO:0007669"/>
    <property type="project" value="UniProtKB-KW"/>
</dbReference>
<evidence type="ECO:0000256" key="1">
    <source>
        <dbReference type="ARBA" id="ARBA00007963"/>
    </source>
</evidence>
<evidence type="ECO:0000313" key="7">
    <source>
        <dbReference type="Proteomes" id="UP000295367"/>
    </source>
</evidence>
<dbReference type="PANTHER" id="PTHR12682">
    <property type="entry name" value="ARCHEASE"/>
    <property type="match status" value="1"/>
</dbReference>
<dbReference type="EMBL" id="SMCO01000001">
    <property type="protein sequence ID" value="TCV90434.1"/>
    <property type="molecule type" value="Genomic_DNA"/>
</dbReference>
<dbReference type="Pfam" id="PF01951">
    <property type="entry name" value="Archease"/>
    <property type="match status" value="1"/>
</dbReference>
<dbReference type="SUPFAM" id="SSF69819">
    <property type="entry name" value="MTH1598-like"/>
    <property type="match status" value="1"/>
</dbReference>
<evidence type="ECO:0000259" key="5">
    <source>
        <dbReference type="Pfam" id="PF01951"/>
    </source>
</evidence>
<protein>
    <submittedName>
        <fullName evidence="6">SHS2 domain-containing protein</fullName>
    </submittedName>
</protein>
<gene>
    <name evidence="6" type="ORF">EDC63_101407</name>
</gene>
<comment type="similarity">
    <text evidence="1">Belongs to the archease family.</text>
</comment>
<keyword evidence="3" id="KW-0479">Metal-binding</keyword>
<dbReference type="InterPro" id="IPR002804">
    <property type="entry name" value="Archease"/>
</dbReference>
<dbReference type="Proteomes" id="UP000295367">
    <property type="component" value="Unassembled WGS sequence"/>
</dbReference>
<organism evidence="6 7">
    <name type="scientific">Sulfurirhabdus autotrophica</name>
    <dbReference type="NCBI Taxonomy" id="1706046"/>
    <lineage>
        <taxon>Bacteria</taxon>
        <taxon>Pseudomonadati</taxon>
        <taxon>Pseudomonadota</taxon>
        <taxon>Betaproteobacteria</taxon>
        <taxon>Nitrosomonadales</taxon>
        <taxon>Sulfuricellaceae</taxon>
        <taxon>Sulfurirhabdus</taxon>
    </lineage>
</organism>
<feature type="domain" description="Archease" evidence="5">
    <location>
        <begin position="6"/>
        <end position="138"/>
    </location>
</feature>
<keyword evidence="4" id="KW-0106">Calcium</keyword>
<dbReference type="GO" id="GO:0046872">
    <property type="term" value="F:metal ion binding"/>
    <property type="evidence" value="ECO:0007669"/>
    <property type="project" value="UniProtKB-KW"/>
</dbReference>
<dbReference type="Gene3D" id="3.55.10.10">
    <property type="entry name" value="Archease domain"/>
    <property type="match status" value="1"/>
</dbReference>